<dbReference type="GO" id="GO:0003720">
    <property type="term" value="F:telomerase activity"/>
    <property type="evidence" value="ECO:0007669"/>
    <property type="project" value="InterPro"/>
</dbReference>
<evidence type="ECO:0000256" key="12">
    <source>
        <dbReference type="ARBA" id="ARBA00048173"/>
    </source>
</evidence>
<dbReference type="PANTHER" id="PTHR12066">
    <property type="entry name" value="TELOMERASE REVERSE TRANSCRIPTASE"/>
    <property type="match status" value="1"/>
</dbReference>
<evidence type="ECO:0000256" key="4">
    <source>
        <dbReference type="ARBA" id="ARBA00022454"/>
    </source>
</evidence>
<feature type="domain" description="Reverse transcriptase" evidence="15">
    <location>
        <begin position="717"/>
        <end position="1018"/>
    </location>
</feature>
<dbReference type="PANTHER" id="PTHR12066:SF0">
    <property type="entry name" value="TELOMERASE REVERSE TRANSCRIPTASE"/>
    <property type="match status" value="1"/>
</dbReference>
<dbReference type="InterPro" id="IPR003545">
    <property type="entry name" value="Telomerase_RT"/>
</dbReference>
<comment type="subcellular location">
    <subcellularLocation>
        <location evidence="13">Nucleus</location>
    </subcellularLocation>
    <subcellularLocation>
        <location evidence="13">Chromosome</location>
        <location evidence="13">Telomere</location>
    </subcellularLocation>
</comment>
<dbReference type="AlphaFoldDB" id="A0A2S5B2R1"/>
<keyword evidence="9 13" id="KW-0779">Telomere</keyword>
<reference evidence="16 17" key="1">
    <citation type="journal article" date="2018" name="Front. Microbiol.">
        <title>Prospects for Fungal Bioremediation of Acidic Radioactive Waste Sites: Characterization and Genome Sequence of Rhodotorula taiwanensis MD1149.</title>
        <authorList>
            <person name="Tkavc R."/>
            <person name="Matrosova V.Y."/>
            <person name="Grichenko O.E."/>
            <person name="Gostincar C."/>
            <person name="Volpe R.P."/>
            <person name="Klimenkova P."/>
            <person name="Gaidamakova E.K."/>
            <person name="Zhou C.E."/>
            <person name="Stewart B.J."/>
            <person name="Lyman M.G."/>
            <person name="Malfatti S.A."/>
            <person name="Rubinfeld B."/>
            <person name="Courtot M."/>
            <person name="Singh J."/>
            <person name="Dalgard C.L."/>
            <person name="Hamilton T."/>
            <person name="Frey K.G."/>
            <person name="Gunde-Cimerman N."/>
            <person name="Dugan L."/>
            <person name="Daly M.J."/>
        </authorList>
    </citation>
    <scope>NUCLEOTIDE SEQUENCE [LARGE SCALE GENOMIC DNA]</scope>
    <source>
        <strain evidence="16 17">MD1149</strain>
    </source>
</reference>
<feature type="compositionally biased region" description="Basic residues" evidence="14">
    <location>
        <begin position="229"/>
        <end position="246"/>
    </location>
</feature>
<dbReference type="InterPro" id="IPR000477">
    <property type="entry name" value="RT_dom"/>
</dbReference>
<evidence type="ECO:0000256" key="3">
    <source>
        <dbReference type="ARBA" id="ARBA00016182"/>
    </source>
</evidence>
<accession>A0A2S5B2R1</accession>
<dbReference type="CDD" id="cd01648">
    <property type="entry name" value="TERT"/>
    <property type="match status" value="1"/>
</dbReference>
<keyword evidence="17" id="KW-1185">Reference proteome</keyword>
<evidence type="ECO:0000256" key="14">
    <source>
        <dbReference type="SAM" id="MobiDB-lite"/>
    </source>
</evidence>
<evidence type="ECO:0000256" key="5">
    <source>
        <dbReference type="ARBA" id="ARBA00022679"/>
    </source>
</evidence>
<dbReference type="GO" id="GO:0046872">
    <property type="term" value="F:metal ion binding"/>
    <property type="evidence" value="ECO:0007669"/>
    <property type="project" value="UniProtKB-KW"/>
</dbReference>
<comment type="function">
    <text evidence="13">Telomerase is a ribonucleoprotein enzyme essential for the replication of chromosome termini in most eukaryotes. It elongates telomeres. It is a reverse transcriptase that adds simple sequence repeats to chromosome ends by copying a template sequence within the RNA component of the enzyme.</text>
</comment>
<dbReference type="Pfam" id="PF00078">
    <property type="entry name" value="RVT_1"/>
    <property type="match status" value="1"/>
</dbReference>
<keyword evidence="8 13" id="KW-0460">Magnesium</keyword>
<evidence type="ECO:0000256" key="2">
    <source>
        <dbReference type="ARBA" id="ARBA00012493"/>
    </source>
</evidence>
<keyword evidence="10 13" id="KW-0695">RNA-directed DNA polymerase</keyword>
<evidence type="ECO:0000313" key="17">
    <source>
        <dbReference type="Proteomes" id="UP000237144"/>
    </source>
</evidence>
<feature type="region of interest" description="Disordered" evidence="14">
    <location>
        <begin position="321"/>
        <end position="354"/>
    </location>
</feature>
<dbReference type="Proteomes" id="UP000237144">
    <property type="component" value="Unassembled WGS sequence"/>
</dbReference>
<comment type="similarity">
    <text evidence="1 13">Belongs to the reverse transcriptase family. Telomerase subfamily.</text>
</comment>
<dbReference type="GO" id="GO:0007004">
    <property type="term" value="P:telomere maintenance via telomerase"/>
    <property type="evidence" value="ECO:0007669"/>
    <property type="project" value="TreeGrafter"/>
</dbReference>
<dbReference type="GO" id="GO:0000333">
    <property type="term" value="C:telomerase catalytic core complex"/>
    <property type="evidence" value="ECO:0007669"/>
    <property type="project" value="TreeGrafter"/>
</dbReference>
<evidence type="ECO:0000256" key="10">
    <source>
        <dbReference type="ARBA" id="ARBA00022918"/>
    </source>
</evidence>
<keyword evidence="5 13" id="KW-0808">Transferase</keyword>
<protein>
    <recommendedName>
        <fullName evidence="3 13">Telomerase reverse transcriptase</fullName>
        <ecNumber evidence="2 13">2.7.7.49</ecNumber>
    </recommendedName>
    <alternativeName>
        <fullName evidence="13">Telomerase catalytic subunit</fullName>
    </alternativeName>
</protein>
<keyword evidence="6 13" id="KW-0548">Nucleotidyltransferase</keyword>
<dbReference type="GO" id="GO:0000781">
    <property type="term" value="C:chromosome, telomeric region"/>
    <property type="evidence" value="ECO:0007669"/>
    <property type="project" value="UniProtKB-SubCell"/>
</dbReference>
<evidence type="ECO:0000256" key="13">
    <source>
        <dbReference type="RuleBase" id="RU365061"/>
    </source>
</evidence>
<evidence type="ECO:0000256" key="7">
    <source>
        <dbReference type="ARBA" id="ARBA00022723"/>
    </source>
</evidence>
<evidence type="ECO:0000256" key="8">
    <source>
        <dbReference type="ARBA" id="ARBA00022842"/>
    </source>
</evidence>
<feature type="region of interest" description="Disordered" evidence="14">
    <location>
        <begin position="218"/>
        <end position="269"/>
    </location>
</feature>
<organism evidence="16 17">
    <name type="scientific">Rhodotorula taiwanensis</name>
    <dbReference type="NCBI Taxonomy" id="741276"/>
    <lineage>
        <taxon>Eukaryota</taxon>
        <taxon>Fungi</taxon>
        <taxon>Dikarya</taxon>
        <taxon>Basidiomycota</taxon>
        <taxon>Pucciniomycotina</taxon>
        <taxon>Microbotryomycetes</taxon>
        <taxon>Sporidiobolales</taxon>
        <taxon>Sporidiobolaceae</taxon>
        <taxon>Rhodotorula</taxon>
    </lineage>
</organism>
<dbReference type="OrthoDB" id="289721at2759"/>
<dbReference type="GO" id="GO:0070034">
    <property type="term" value="F:telomerase RNA binding"/>
    <property type="evidence" value="ECO:0007669"/>
    <property type="project" value="TreeGrafter"/>
</dbReference>
<feature type="compositionally biased region" description="Basic and acidic residues" evidence="14">
    <location>
        <begin position="218"/>
        <end position="228"/>
    </location>
</feature>
<evidence type="ECO:0000256" key="6">
    <source>
        <dbReference type="ARBA" id="ARBA00022695"/>
    </source>
</evidence>
<dbReference type="Gene3D" id="1.10.132.70">
    <property type="match status" value="1"/>
</dbReference>
<dbReference type="Gene3D" id="3.30.70.2630">
    <property type="match status" value="1"/>
</dbReference>
<keyword evidence="11 13" id="KW-0539">Nucleus</keyword>
<dbReference type="GO" id="GO:0042162">
    <property type="term" value="F:telomeric DNA binding"/>
    <property type="evidence" value="ECO:0007669"/>
    <property type="project" value="TreeGrafter"/>
</dbReference>
<dbReference type="EC" id="2.7.7.49" evidence="2 13"/>
<comment type="caution">
    <text evidence="16">The sequence shown here is derived from an EMBL/GenBank/DDBJ whole genome shotgun (WGS) entry which is preliminary data.</text>
</comment>
<evidence type="ECO:0000259" key="15">
    <source>
        <dbReference type="PROSITE" id="PS50878"/>
    </source>
</evidence>
<keyword evidence="7 13" id="KW-0479">Metal-binding</keyword>
<dbReference type="STRING" id="741276.A0A2S5B2R1"/>
<evidence type="ECO:0000256" key="11">
    <source>
        <dbReference type="ARBA" id="ARBA00023242"/>
    </source>
</evidence>
<dbReference type="EMBL" id="PJQD01000086">
    <property type="protein sequence ID" value="POY71072.1"/>
    <property type="molecule type" value="Genomic_DNA"/>
</dbReference>
<feature type="compositionally biased region" description="Acidic residues" evidence="14">
    <location>
        <begin position="250"/>
        <end position="260"/>
    </location>
</feature>
<comment type="catalytic activity">
    <reaction evidence="12 13">
        <text>DNA(n) + a 2'-deoxyribonucleoside 5'-triphosphate = DNA(n+1) + diphosphate</text>
        <dbReference type="Rhea" id="RHEA:22508"/>
        <dbReference type="Rhea" id="RHEA-COMP:17339"/>
        <dbReference type="Rhea" id="RHEA-COMP:17340"/>
        <dbReference type="ChEBI" id="CHEBI:33019"/>
        <dbReference type="ChEBI" id="CHEBI:61560"/>
        <dbReference type="ChEBI" id="CHEBI:173112"/>
        <dbReference type="EC" id="2.7.7.49"/>
    </reaction>
</comment>
<dbReference type="InterPro" id="IPR021891">
    <property type="entry name" value="Telomerase_RBD"/>
</dbReference>
<name>A0A2S5B2R1_9BASI</name>
<dbReference type="SMART" id="SM00975">
    <property type="entry name" value="Telomerase_RBD"/>
    <property type="match status" value="1"/>
</dbReference>
<dbReference type="Gene3D" id="1.10.357.90">
    <property type="match status" value="1"/>
</dbReference>
<dbReference type="PROSITE" id="PS50878">
    <property type="entry name" value="RT_POL"/>
    <property type="match status" value="1"/>
</dbReference>
<keyword evidence="4 13" id="KW-0158">Chromosome</keyword>
<feature type="compositionally biased region" description="Polar residues" evidence="14">
    <location>
        <begin position="329"/>
        <end position="344"/>
    </location>
</feature>
<gene>
    <name evidence="16" type="ORF">BMF94_5829</name>
</gene>
<evidence type="ECO:0000256" key="1">
    <source>
        <dbReference type="ARBA" id="ARBA00008001"/>
    </source>
</evidence>
<evidence type="ECO:0000313" key="16">
    <source>
        <dbReference type="EMBL" id="POY71072.1"/>
    </source>
</evidence>
<evidence type="ECO:0000256" key="9">
    <source>
        <dbReference type="ARBA" id="ARBA00022895"/>
    </source>
</evidence>
<sequence length="1227" mass="137628">MSLDHNKNGEPAPLPSFSLSFTQNLLRQYYSTVCTLRDLLPAQGGTVTRQNDSESFQRLVGETVVASRSLTGAPKLSHEANGRASGAAMSEIIEQVQQRLFAAHAKEYYREKKAGNVAFATPKNVLAFGYRLSVHLQETDRTRQLARTRSQLEHGFVEVFPNTVLASLIASRDWDQLAARVNPDWLIDLLSSPDTALFLPLPNACLMQISGTPVADLKTLDESREKHDRGSRRTRHRPRKRKRRRKATEEVADDSVEEGEQVARPVSELQAEIPDVRIDTPEGAREPALPKAAPLAATRSLPFLCPDGAVFSTSSTNPHLGPDALPISPSKNTLRPTRSATSVFGASEASERPVKRRRLETLNSNNAIVLARHQMYHHRLAKGTGGKLPYGLSTKHILGRLPNLYPSTTALPVGDRRANAAKGNSEAAARHLAKYVFPRQFGLHNVFTRPKPRASLDVLPDYADRELEIKRLGSVKTPARLKPVLPLLQKLAVLHSRCNYRKLLDRRCPSRLKRRQVSEEDQSVVLDMSAELRTQMSHGEVSLDVSHASLVVPHGQTQAVAQKTKKPKLSDYACTVYEVERYVLDCVRDVVPNAFWGSEANRKVVKANIAKMVRYRRFESLSVHALLQGFSMLECEWLRPASASAARQRTTTADVKKRHELLSEFMVWLFDSFVVDLIRTAFYVTDSVTHQNRPLYFRQDDWNKLCAPLLKQLGESVFEKVPHRDRELGVSFVRLLPKETGVRPIVNLARRPIKVAAGGRREVGQPINKILQGVFDVLTFETKRKPHLVGSLVTDSQQIYSKLRLFKKDLQGRYAGDKLPKLHFVKVDVRAAYDTIQQDKLLQIVEGVLQETVYWIQRYSQVSPLAGTSLKAFKRAACTDGELGMFEDLAIKLAHDLHNLILSDALLREHITTNLVKGSILSSLLCSLFYGDMEKTHLAFTQAEEALLLRYVDDFLLVTTDLQLASRFLRVMDAGLPDYGCAISPEKRLTNFDISLAEAEVVPPLHEGHDFPWCGLLIDTKTLEIRFNTGSSEKARVDVTDLLTIQRHRKPGRAFLNAMFRAVKIRSRIMYVDTAHNSLATAYGNLYRSLLVVALKFQAYVQEWGIDARRKSAFLYGTLEQIVAFQWSAIVNQSRSLKAHALGAELALKRSWVTWSVATLSDLLGLHAFHRVLSRRPGLYGAIATKLQRELRAPKYGGARVHLQKVIAADSTAFADRANGDRKAQRL</sequence>
<proteinExistence type="inferred from homology"/>
<dbReference type="PRINTS" id="PR01365">
    <property type="entry name" value="TELOMERASERT"/>
</dbReference>
<dbReference type="Pfam" id="PF12009">
    <property type="entry name" value="Telomerase_RBD"/>
    <property type="match status" value="1"/>
</dbReference>